<dbReference type="PANTHER" id="PTHR43163">
    <property type="entry name" value="DIPEPTIDE TRANSPORT SYSTEM PERMEASE PROTEIN DPPB-RELATED"/>
    <property type="match status" value="1"/>
</dbReference>
<dbReference type="NCBIfam" id="NF045472">
    <property type="entry name" value="Opp4B"/>
    <property type="match status" value="1"/>
</dbReference>
<reference evidence="9 11" key="1">
    <citation type="submission" date="2017-01" db="EMBL/GenBank/DDBJ databases">
        <title>Complete Genome Sequence of Dolosigranulum pigrum isolated from a Patient with interstitial lung disease.</title>
        <authorList>
            <person name="Mukhopadhyay R."/>
            <person name="Joaquin J."/>
            <person name="Hogue R."/>
            <person name="Fitzgerald S."/>
            <person name="Jospin G."/>
            <person name="Eisen J.A."/>
            <person name="Chaturvedi V."/>
        </authorList>
    </citation>
    <scope>NUCLEOTIDE SEQUENCE [LARGE SCALE GENOMIC DNA]</scope>
    <source>
        <strain evidence="9 11">15S00348</strain>
    </source>
</reference>
<name>A0A1S8KM74_9LACT</name>
<dbReference type="PANTHER" id="PTHR43163:SF6">
    <property type="entry name" value="DIPEPTIDE TRANSPORT SYSTEM PERMEASE PROTEIN DPPB-RELATED"/>
    <property type="match status" value="1"/>
</dbReference>
<keyword evidence="2 7" id="KW-0813">Transport</keyword>
<evidence type="ECO:0000256" key="4">
    <source>
        <dbReference type="ARBA" id="ARBA00022692"/>
    </source>
</evidence>
<dbReference type="OrthoDB" id="9773683at2"/>
<dbReference type="RefSeq" id="WP_004636555.1">
    <property type="nucleotide sequence ID" value="NZ_CAJHJL010000001.1"/>
</dbReference>
<evidence type="ECO:0000256" key="1">
    <source>
        <dbReference type="ARBA" id="ARBA00004651"/>
    </source>
</evidence>
<sequence>MWKTVVRRLLIMIPQILLLSILVFVVAEFMPGDALTGLIDPNIDPARLEELREQMGLNDPLPVRYFDWITNALKGDFGRSFTYKVPVSRIIGARAINSIRLGFVSLFFAYAIALPFGLLSGRYDDSWFDRFVLLYNYISYAIPTFVLALLMLFIFGYQLGWFPTGGTVDIRLEPGTWAYYKDMIYRLILPGFTGGVLGTVGVTQILRSEVIDAKSRDYVRTARSKGVPIGKVYSKHIFRNAFLPIASSIGFVIVGLLSGSIFIEQIFTYSGMGTLFLGSINGRDYPVVITLVLLYGVISIISSLISDIIMSLVDPRIRID</sequence>
<dbReference type="GO" id="GO:0005886">
    <property type="term" value="C:plasma membrane"/>
    <property type="evidence" value="ECO:0007669"/>
    <property type="project" value="UniProtKB-SubCell"/>
</dbReference>
<dbReference type="InterPro" id="IPR045621">
    <property type="entry name" value="BPD_transp_1_N"/>
</dbReference>
<dbReference type="EMBL" id="MUYF01000003">
    <property type="protein sequence ID" value="OOL80651.1"/>
    <property type="molecule type" value="Genomic_DNA"/>
</dbReference>
<feature type="transmembrane region" description="Helical" evidence="7">
    <location>
        <begin position="241"/>
        <end position="267"/>
    </location>
</feature>
<comment type="subcellular location">
    <subcellularLocation>
        <location evidence="1 7">Cell membrane</location>
        <topology evidence="1 7">Multi-pass membrane protein</topology>
    </subcellularLocation>
</comment>
<protein>
    <submittedName>
        <fullName evidence="9">Peptide ABC transporter permease</fullName>
    </submittedName>
</protein>
<comment type="similarity">
    <text evidence="7">Belongs to the binding-protein-dependent transport system permease family.</text>
</comment>
<dbReference type="Pfam" id="PF19300">
    <property type="entry name" value="BPD_transp_1_N"/>
    <property type="match status" value="1"/>
</dbReference>
<comment type="caution">
    <text evidence="9">The sequence shown here is derived from an EMBL/GenBank/DDBJ whole genome shotgun (WGS) entry which is preliminary data.</text>
</comment>
<feature type="domain" description="ABC transmembrane type-1" evidence="8">
    <location>
        <begin position="95"/>
        <end position="306"/>
    </location>
</feature>
<dbReference type="SUPFAM" id="SSF161098">
    <property type="entry name" value="MetI-like"/>
    <property type="match status" value="1"/>
</dbReference>
<dbReference type="EMBL" id="NAQV01000008">
    <property type="protein sequence ID" value="RAN64184.1"/>
    <property type="molecule type" value="Genomic_DNA"/>
</dbReference>
<proteinExistence type="inferred from homology"/>
<evidence type="ECO:0000256" key="6">
    <source>
        <dbReference type="ARBA" id="ARBA00023136"/>
    </source>
</evidence>
<dbReference type="GO" id="GO:0055085">
    <property type="term" value="P:transmembrane transport"/>
    <property type="evidence" value="ECO:0007669"/>
    <property type="project" value="InterPro"/>
</dbReference>
<keyword evidence="6 7" id="KW-0472">Membrane</keyword>
<feature type="transmembrane region" description="Helical" evidence="7">
    <location>
        <begin position="131"/>
        <end position="155"/>
    </location>
</feature>
<evidence type="ECO:0000259" key="8">
    <source>
        <dbReference type="PROSITE" id="PS50928"/>
    </source>
</evidence>
<evidence type="ECO:0000313" key="11">
    <source>
        <dbReference type="Proteomes" id="UP000190409"/>
    </source>
</evidence>
<dbReference type="InterPro" id="IPR000515">
    <property type="entry name" value="MetI-like"/>
</dbReference>
<dbReference type="InterPro" id="IPR035906">
    <property type="entry name" value="MetI-like_sf"/>
</dbReference>
<evidence type="ECO:0000313" key="10">
    <source>
        <dbReference type="EMBL" id="RAN64184.1"/>
    </source>
</evidence>
<feature type="transmembrane region" description="Helical" evidence="7">
    <location>
        <begin position="183"/>
        <end position="206"/>
    </location>
</feature>
<feature type="transmembrane region" description="Helical" evidence="7">
    <location>
        <begin position="9"/>
        <end position="27"/>
    </location>
</feature>
<evidence type="ECO:0000313" key="12">
    <source>
        <dbReference type="Proteomes" id="UP000249099"/>
    </source>
</evidence>
<dbReference type="CDD" id="cd06261">
    <property type="entry name" value="TM_PBP2"/>
    <property type="match status" value="1"/>
</dbReference>
<evidence type="ECO:0000256" key="2">
    <source>
        <dbReference type="ARBA" id="ARBA00022448"/>
    </source>
</evidence>
<dbReference type="PROSITE" id="PS50928">
    <property type="entry name" value="ABC_TM1"/>
    <property type="match status" value="1"/>
</dbReference>
<accession>A0A1S8KM74</accession>
<dbReference type="GeneID" id="42694758"/>
<keyword evidence="4 7" id="KW-0812">Transmembrane</keyword>
<evidence type="ECO:0000256" key="5">
    <source>
        <dbReference type="ARBA" id="ARBA00022989"/>
    </source>
</evidence>
<organism evidence="9 11">
    <name type="scientific">Dolosigranulum pigrum</name>
    <dbReference type="NCBI Taxonomy" id="29394"/>
    <lineage>
        <taxon>Bacteria</taxon>
        <taxon>Bacillati</taxon>
        <taxon>Bacillota</taxon>
        <taxon>Bacilli</taxon>
        <taxon>Lactobacillales</taxon>
        <taxon>Carnobacteriaceae</taxon>
        <taxon>Dolosigranulum</taxon>
    </lineage>
</organism>
<gene>
    <name evidence="10" type="ORF">B8A44_02700</name>
    <name evidence="9" type="ORF">BWX42_01610</name>
</gene>
<dbReference type="Proteomes" id="UP000190409">
    <property type="component" value="Unassembled WGS sequence"/>
</dbReference>
<evidence type="ECO:0000256" key="3">
    <source>
        <dbReference type="ARBA" id="ARBA00022475"/>
    </source>
</evidence>
<keyword evidence="3" id="KW-1003">Cell membrane</keyword>
<reference evidence="10 12" key="2">
    <citation type="submission" date="2017-03" db="EMBL/GenBank/DDBJ databases">
        <title>wgs assembly of Dolosigranulum pigrum KPL CDC strains.</title>
        <authorList>
            <person name="Brugger S.D."/>
            <person name="Pettigrew M."/>
            <person name="Kong Y."/>
            <person name="Lemon K.P."/>
        </authorList>
    </citation>
    <scope>NUCLEOTIDE SEQUENCE [LARGE SCALE GENOMIC DNA]</scope>
    <source>
        <strain evidence="10 12">KPL1931_CDC4294-98</strain>
    </source>
</reference>
<dbReference type="AlphaFoldDB" id="A0A1S8KM74"/>
<dbReference type="Gene3D" id="1.10.3720.10">
    <property type="entry name" value="MetI-like"/>
    <property type="match status" value="1"/>
</dbReference>
<keyword evidence="5 7" id="KW-1133">Transmembrane helix</keyword>
<feature type="transmembrane region" description="Helical" evidence="7">
    <location>
        <begin position="99"/>
        <end position="119"/>
    </location>
</feature>
<dbReference type="Pfam" id="PF00528">
    <property type="entry name" value="BPD_transp_1"/>
    <property type="match status" value="1"/>
</dbReference>
<evidence type="ECO:0000313" key="9">
    <source>
        <dbReference type="EMBL" id="OOL80651.1"/>
    </source>
</evidence>
<feature type="transmembrane region" description="Helical" evidence="7">
    <location>
        <begin position="287"/>
        <end position="313"/>
    </location>
</feature>
<dbReference type="Proteomes" id="UP000249099">
    <property type="component" value="Unassembled WGS sequence"/>
</dbReference>
<evidence type="ECO:0000256" key="7">
    <source>
        <dbReference type="RuleBase" id="RU363032"/>
    </source>
</evidence>